<sequence>MARERDGDSTSAAPDGQSKHRDADTHSDLSAAALHQHRHKPQHQKQHHVGGRLHARVPSAKVLHTKSHQHGQAAPRLTRRTTSPGDREVNRRPNHQHRRVNSEAKLSRDSSTGNLPKSASQSSLKRNRSSIEVSKRNRSSDKLHRNTSSSVVNKHKANKSQVTFNIGVDDPEDEWVDASGSNSPHMSRKGSLINSGQSSLQRNPASNGNSRPQTPNEPAQLSTNTSPSEQERLRHKEYLTSRVLKRTMSQGATTQMATQMAQASLPRHSPESDGPTESLSTSGNQDGLISRFVETPGSGIVSEGSFYNPPPSSRQLPALSPRALSFSSLSQNDSKHHVSEIDDSALVPKAAGRSTAPRAETSRTQQKLNLQRQSSALEPGQAVGAVGGAAGPLIGITGAGYDGASSRDPRVNRLMERAGMEYLVVRRCQNPIARSLNRLSRLPDLERSKRIPRPGTPLTNGKRTTPEAPARHMRNVSMPDPRQTTASRRVVTIRSNGAGSSFEGEDAGRLSERMSGSSATEEADDTVTLLRNLWEKSMELSASTD</sequence>
<feature type="compositionally biased region" description="Polar residues" evidence="1">
    <location>
        <begin position="109"/>
        <end position="124"/>
    </location>
</feature>
<feature type="compositionally biased region" description="Basic and acidic residues" evidence="1">
    <location>
        <begin position="17"/>
        <end position="27"/>
    </location>
</feature>
<dbReference type="AlphaFoldDB" id="A0A545V7N7"/>
<reference evidence="2 3" key="1">
    <citation type="journal article" date="2019" name="Appl. Microbiol. Biotechnol.">
        <title>Genome sequence of Isaria javanica and comparative genome analysis insights into family S53 peptidase evolution in fungal entomopathogens.</title>
        <authorList>
            <person name="Lin R."/>
            <person name="Zhang X."/>
            <person name="Xin B."/>
            <person name="Zou M."/>
            <person name="Gao Y."/>
            <person name="Qin F."/>
            <person name="Hu Q."/>
            <person name="Xie B."/>
            <person name="Cheng X."/>
        </authorList>
    </citation>
    <scope>NUCLEOTIDE SEQUENCE [LARGE SCALE GENOMIC DNA]</scope>
    <source>
        <strain evidence="2 3">IJ1G</strain>
    </source>
</reference>
<dbReference type="PANTHER" id="PTHR22794:SF2">
    <property type="entry name" value="THAP DOMAIN-CONTAINING PROTEIN 11"/>
    <property type="match status" value="1"/>
</dbReference>
<dbReference type="GO" id="GO:0031931">
    <property type="term" value="C:TORC1 complex"/>
    <property type="evidence" value="ECO:0007669"/>
    <property type="project" value="TreeGrafter"/>
</dbReference>
<feature type="region of interest" description="Disordered" evidence="1">
    <location>
        <begin position="447"/>
        <end position="524"/>
    </location>
</feature>
<evidence type="ECO:0000313" key="3">
    <source>
        <dbReference type="Proteomes" id="UP000315783"/>
    </source>
</evidence>
<feature type="region of interest" description="Disordered" evidence="1">
    <location>
        <begin position="327"/>
        <end position="368"/>
    </location>
</feature>
<feature type="region of interest" description="Disordered" evidence="1">
    <location>
        <begin position="1"/>
        <end position="291"/>
    </location>
</feature>
<feature type="compositionally biased region" description="Polar residues" evidence="1">
    <location>
        <begin position="192"/>
        <end position="228"/>
    </location>
</feature>
<protein>
    <submittedName>
        <fullName evidence="2">Uncharacterized protein</fullName>
    </submittedName>
</protein>
<organism evidence="2 3">
    <name type="scientific">Cordyceps javanica</name>
    <dbReference type="NCBI Taxonomy" id="43265"/>
    <lineage>
        <taxon>Eukaryota</taxon>
        <taxon>Fungi</taxon>
        <taxon>Dikarya</taxon>
        <taxon>Ascomycota</taxon>
        <taxon>Pezizomycotina</taxon>
        <taxon>Sordariomycetes</taxon>
        <taxon>Hypocreomycetidae</taxon>
        <taxon>Hypocreales</taxon>
        <taxon>Cordycipitaceae</taxon>
        <taxon>Cordyceps</taxon>
    </lineage>
</organism>
<feature type="compositionally biased region" description="Polar residues" evidence="1">
    <location>
        <begin position="275"/>
        <end position="287"/>
    </location>
</feature>
<keyword evidence="3" id="KW-1185">Reference proteome</keyword>
<evidence type="ECO:0000313" key="2">
    <source>
        <dbReference type="EMBL" id="TQV97736.1"/>
    </source>
</evidence>
<feature type="compositionally biased region" description="Polar residues" evidence="1">
    <location>
        <begin position="482"/>
        <end position="499"/>
    </location>
</feature>
<feature type="compositionally biased region" description="Basic and acidic residues" evidence="1">
    <location>
        <begin position="229"/>
        <end position="239"/>
    </location>
</feature>
<dbReference type="STRING" id="43265.A0A545V7N7"/>
<accession>A0A545V7N7</accession>
<feature type="compositionally biased region" description="Basic residues" evidence="1">
    <location>
        <begin position="35"/>
        <end position="55"/>
    </location>
</feature>
<dbReference type="GO" id="GO:0000329">
    <property type="term" value="C:fungal-type vacuole membrane"/>
    <property type="evidence" value="ECO:0007669"/>
    <property type="project" value="TreeGrafter"/>
</dbReference>
<dbReference type="EMBL" id="SPUK01000004">
    <property type="protein sequence ID" value="TQV97736.1"/>
    <property type="molecule type" value="Genomic_DNA"/>
</dbReference>
<dbReference type="Proteomes" id="UP000315783">
    <property type="component" value="Unassembled WGS sequence"/>
</dbReference>
<comment type="caution">
    <text evidence="2">The sequence shown here is derived from an EMBL/GenBank/DDBJ whole genome shotgun (WGS) entry which is preliminary data.</text>
</comment>
<feature type="compositionally biased region" description="Basic and acidic residues" evidence="1">
    <location>
        <begin position="133"/>
        <end position="144"/>
    </location>
</feature>
<proteinExistence type="predicted"/>
<feature type="compositionally biased region" description="Low complexity" evidence="1">
    <location>
        <begin position="247"/>
        <end position="264"/>
    </location>
</feature>
<evidence type="ECO:0000256" key="1">
    <source>
        <dbReference type="SAM" id="MobiDB-lite"/>
    </source>
</evidence>
<name>A0A545V7N7_9HYPO</name>
<dbReference type="PANTHER" id="PTHR22794">
    <property type="entry name" value="THAP DOMAIN PROTEIN 11"/>
    <property type="match status" value="1"/>
</dbReference>
<gene>
    <name evidence="2" type="ORF">IF1G_03479</name>
</gene>